<reference evidence="1 2" key="1">
    <citation type="submission" date="2015-11" db="EMBL/GenBank/DDBJ databases">
        <title>Aspergillus lentulus strain IFM 54703T.</title>
        <authorList>
            <person name="Kusuya Y."/>
            <person name="Sakai K."/>
            <person name="Kamei K."/>
            <person name="Takahashi H."/>
            <person name="Yaguchi T."/>
        </authorList>
    </citation>
    <scope>NUCLEOTIDE SEQUENCE [LARGE SCALE GENOMIC DNA]</scope>
    <source>
        <strain evidence="1 2">IFM 54703</strain>
    </source>
</reference>
<dbReference type="AlphaFoldDB" id="A0AAN4PHN6"/>
<name>A0AAN4PHN6_ASPLE</name>
<accession>A0AAN4PHN6</accession>
<protein>
    <submittedName>
        <fullName evidence="1">Uncharacterized protein</fullName>
    </submittedName>
</protein>
<evidence type="ECO:0000313" key="1">
    <source>
        <dbReference type="EMBL" id="GAQ06448.1"/>
    </source>
</evidence>
<comment type="caution">
    <text evidence="1">The sequence shown here is derived from an EMBL/GenBank/DDBJ whole genome shotgun (WGS) entry which is preliminary data.</text>
</comment>
<evidence type="ECO:0000313" key="2">
    <source>
        <dbReference type="Proteomes" id="UP000051487"/>
    </source>
</evidence>
<gene>
    <name evidence="1" type="ORF">ALT_3769</name>
</gene>
<proteinExistence type="predicted"/>
<organism evidence="1 2">
    <name type="scientific">Aspergillus lentulus</name>
    <dbReference type="NCBI Taxonomy" id="293939"/>
    <lineage>
        <taxon>Eukaryota</taxon>
        <taxon>Fungi</taxon>
        <taxon>Dikarya</taxon>
        <taxon>Ascomycota</taxon>
        <taxon>Pezizomycotina</taxon>
        <taxon>Eurotiomycetes</taxon>
        <taxon>Eurotiomycetidae</taxon>
        <taxon>Eurotiales</taxon>
        <taxon>Aspergillaceae</taxon>
        <taxon>Aspergillus</taxon>
        <taxon>Aspergillus subgen. Fumigati</taxon>
    </lineage>
</organism>
<dbReference type="EMBL" id="BCLY01000008">
    <property type="protein sequence ID" value="GAQ06448.1"/>
    <property type="molecule type" value="Genomic_DNA"/>
</dbReference>
<sequence length="260" mass="30199">MRVRQHHKLSVHERRTIIPLEAAYLVEQSSHSFLNIYQNKKQEPLSADRVTMSLKLRPYDSSMSPDLTISQSTLDSEPSPSSVDRYSAALDALNASNHNLEYKLAKIQSRNLRLKLDLMRLQRHITSFHHDLLATWEADILTSLIEVVYRRQGRKLHRGHDIDLRRLDRKALSAMYTIAAGRIGRRALRSLFGLSQHYWLALQKYDEVAHLRSTSPSRTEGTFARWLMTERETNPKRAGFWARLFPICYGRTVEESSKMV</sequence>
<dbReference type="Proteomes" id="UP000051487">
    <property type="component" value="Unassembled WGS sequence"/>
</dbReference>